<feature type="region of interest" description="Disordered" evidence="8">
    <location>
        <begin position="1"/>
        <end position="35"/>
    </location>
</feature>
<comment type="similarity">
    <text evidence="2">Belongs to the MIP/aquaporin (TC 1.A.8) family.</text>
</comment>
<dbReference type="InterPro" id="IPR023271">
    <property type="entry name" value="Aquaporin-like"/>
</dbReference>
<dbReference type="Proteomes" id="UP000783686">
    <property type="component" value="Unassembled WGS sequence"/>
</dbReference>
<feature type="transmembrane region" description="Helical" evidence="9">
    <location>
        <begin position="66"/>
        <end position="87"/>
    </location>
</feature>
<gene>
    <name evidence="10" type="ORF">BOKJ2_LOCUS12735</name>
</gene>
<feature type="transmembrane region" description="Helical" evidence="9">
    <location>
        <begin position="139"/>
        <end position="159"/>
    </location>
</feature>
<dbReference type="OrthoDB" id="3222at2759"/>
<comment type="caution">
    <text evidence="10">The sequence shown here is derived from an EMBL/GenBank/DDBJ whole genome shotgun (WGS) entry which is preliminary data.</text>
</comment>
<dbReference type="Gene3D" id="1.20.1080.10">
    <property type="entry name" value="Glycerol uptake facilitator protein"/>
    <property type="match status" value="1"/>
</dbReference>
<evidence type="ECO:0000256" key="2">
    <source>
        <dbReference type="ARBA" id="ARBA00006175"/>
    </source>
</evidence>
<feature type="compositionally biased region" description="Basic and acidic residues" evidence="8">
    <location>
        <begin position="416"/>
        <end position="426"/>
    </location>
</feature>
<dbReference type="InterPro" id="IPR050363">
    <property type="entry name" value="MIP/Aquaporin"/>
</dbReference>
<dbReference type="PROSITE" id="PS00221">
    <property type="entry name" value="MIP"/>
    <property type="match status" value="1"/>
</dbReference>
<feature type="transmembrane region" description="Helical" evidence="9">
    <location>
        <begin position="229"/>
        <end position="251"/>
    </location>
</feature>
<dbReference type="GO" id="GO:0015250">
    <property type="term" value="F:water channel activity"/>
    <property type="evidence" value="ECO:0007669"/>
    <property type="project" value="TreeGrafter"/>
</dbReference>
<comment type="function">
    <text evidence="7">Aquaglyceroporin that may modulate the water content and osmolytes during anhydrobiosis.</text>
</comment>
<evidence type="ECO:0000256" key="6">
    <source>
        <dbReference type="ARBA" id="ARBA00023136"/>
    </source>
</evidence>
<feature type="transmembrane region" description="Helical" evidence="9">
    <location>
        <begin position="99"/>
        <end position="118"/>
    </location>
</feature>
<keyword evidence="4 9" id="KW-0812">Transmembrane</keyword>
<dbReference type="PANTHER" id="PTHR43829">
    <property type="entry name" value="AQUAPORIN OR AQUAGLYCEROPORIN RELATED"/>
    <property type="match status" value="1"/>
</dbReference>
<name>A0A811LNV2_9BILA</name>
<feature type="region of interest" description="Disordered" evidence="8">
    <location>
        <begin position="379"/>
        <end position="523"/>
    </location>
</feature>
<keyword evidence="5 9" id="KW-1133">Transmembrane helix</keyword>
<feature type="compositionally biased region" description="Low complexity" evidence="8">
    <location>
        <begin position="472"/>
        <end position="484"/>
    </location>
</feature>
<dbReference type="AlphaFoldDB" id="A0A811LNV2"/>
<organism evidence="10 11">
    <name type="scientific">Bursaphelenchus okinawaensis</name>
    <dbReference type="NCBI Taxonomy" id="465554"/>
    <lineage>
        <taxon>Eukaryota</taxon>
        <taxon>Metazoa</taxon>
        <taxon>Ecdysozoa</taxon>
        <taxon>Nematoda</taxon>
        <taxon>Chromadorea</taxon>
        <taxon>Rhabditida</taxon>
        <taxon>Tylenchina</taxon>
        <taxon>Tylenchomorpha</taxon>
        <taxon>Aphelenchoidea</taxon>
        <taxon>Aphelenchoididae</taxon>
        <taxon>Bursaphelenchus</taxon>
    </lineage>
</organism>
<evidence type="ECO:0000256" key="1">
    <source>
        <dbReference type="ARBA" id="ARBA00004141"/>
    </source>
</evidence>
<dbReference type="PANTHER" id="PTHR43829:SF4">
    <property type="entry name" value="AQUAPORIN-9"/>
    <property type="match status" value="1"/>
</dbReference>
<keyword evidence="3" id="KW-0813">Transport</keyword>
<evidence type="ECO:0000256" key="3">
    <source>
        <dbReference type="ARBA" id="ARBA00022448"/>
    </source>
</evidence>
<comment type="subcellular location">
    <subcellularLocation>
        <location evidence="1">Membrane</location>
        <topology evidence="1">Multi-pass membrane protein</topology>
    </subcellularLocation>
</comment>
<protein>
    <submittedName>
        <fullName evidence="10">Uncharacterized protein</fullName>
    </submittedName>
</protein>
<evidence type="ECO:0000256" key="8">
    <source>
        <dbReference type="SAM" id="MobiDB-lite"/>
    </source>
</evidence>
<keyword evidence="11" id="KW-1185">Reference proteome</keyword>
<dbReference type="SUPFAM" id="SSF81338">
    <property type="entry name" value="Aquaporin-like"/>
    <property type="match status" value="1"/>
</dbReference>
<dbReference type="EMBL" id="CAJFDH010000006">
    <property type="protein sequence ID" value="CAD5228552.1"/>
    <property type="molecule type" value="Genomic_DNA"/>
</dbReference>
<dbReference type="NCBIfam" id="TIGR00861">
    <property type="entry name" value="MIP"/>
    <property type="match status" value="1"/>
</dbReference>
<feature type="transmembrane region" description="Helical" evidence="9">
    <location>
        <begin position="278"/>
        <end position="298"/>
    </location>
</feature>
<dbReference type="InterPro" id="IPR022357">
    <property type="entry name" value="MIP_CS"/>
</dbReference>
<evidence type="ECO:0000256" key="7">
    <source>
        <dbReference type="ARBA" id="ARBA00045280"/>
    </source>
</evidence>
<proteinExistence type="inferred from homology"/>
<keyword evidence="6 9" id="KW-0472">Membrane</keyword>
<feature type="region of interest" description="Disordered" evidence="8">
    <location>
        <begin position="334"/>
        <end position="364"/>
    </location>
</feature>
<feature type="compositionally biased region" description="Low complexity" evidence="8">
    <location>
        <begin position="23"/>
        <end position="33"/>
    </location>
</feature>
<feature type="compositionally biased region" description="Pro residues" evidence="8">
    <location>
        <begin position="395"/>
        <end position="409"/>
    </location>
</feature>
<dbReference type="InterPro" id="IPR000425">
    <property type="entry name" value="MIP"/>
</dbReference>
<dbReference type="CDD" id="cd00333">
    <property type="entry name" value="MIP"/>
    <property type="match status" value="1"/>
</dbReference>
<evidence type="ECO:0000313" key="11">
    <source>
        <dbReference type="Proteomes" id="UP000614601"/>
    </source>
</evidence>
<dbReference type="EMBL" id="CAJFCW020000006">
    <property type="protein sequence ID" value="CAG9124651.1"/>
    <property type="molecule type" value="Genomic_DNA"/>
</dbReference>
<reference evidence="10" key="1">
    <citation type="submission" date="2020-09" db="EMBL/GenBank/DDBJ databases">
        <authorList>
            <person name="Kikuchi T."/>
        </authorList>
    </citation>
    <scope>NUCLEOTIDE SEQUENCE</scope>
    <source>
        <strain evidence="10">SH1</strain>
    </source>
</reference>
<evidence type="ECO:0000256" key="4">
    <source>
        <dbReference type="ARBA" id="ARBA00022692"/>
    </source>
</evidence>
<accession>A0A811LNV2</accession>
<feature type="transmembrane region" description="Helical" evidence="9">
    <location>
        <begin position="195"/>
        <end position="217"/>
    </location>
</feature>
<dbReference type="Pfam" id="PF00230">
    <property type="entry name" value="MIP"/>
    <property type="match status" value="1"/>
</dbReference>
<evidence type="ECO:0000313" key="10">
    <source>
        <dbReference type="EMBL" id="CAD5228552.1"/>
    </source>
</evidence>
<evidence type="ECO:0000256" key="9">
    <source>
        <dbReference type="SAM" id="Phobius"/>
    </source>
</evidence>
<dbReference type="PRINTS" id="PR00783">
    <property type="entry name" value="MINTRINSICP"/>
</dbReference>
<dbReference type="GO" id="GO:0016323">
    <property type="term" value="C:basolateral plasma membrane"/>
    <property type="evidence" value="ECO:0007669"/>
    <property type="project" value="TreeGrafter"/>
</dbReference>
<sequence>MMQASRSGRERELFKKRKRDARAASAQRQPQPQVKVQLSTPVDDMNRVRELLVDKLGSENGLLRSALAEFIGTFFLIFIGLSANIQYKVTDSPMTSVQLAWGFGFAFAVYLAANVSGAHINPAISIAALVNGGLSFLRFFIYLFSQIIGAFVGAAAAYLGHIDDMNYLQQREDSLIGGNTTSALFATFPSSHMTVYGSLVDQIMGTAILALCIELIVDKRHRIHSGLIPLLAGFAMAMISMTYGTNGGFAINPARDLGPRLFLLCVGYGWELFTANNYYFWIPIVGPIIGAIIGSWVYKLFIGIHGLNEDIPISKPQKSDSTKSLIEPQTLSWRQTTIPPFPPPNPVYSKPVEPNDPARQPSFFSDIRRDFEHRQVDEKFMDLNAEDSFKRTRAPSPPPSHEPPPPPVSSPAGEPENLRKLFETDRPVPFYRSVFEEKKENGPLPTIHEAQKKMPETASGFRPWERDADRFSSAPASEASVPSQRAPPPPQAPPRLRQQPGPSSYQRTDRDQIQVSLAYYRND</sequence>
<evidence type="ECO:0000256" key="5">
    <source>
        <dbReference type="ARBA" id="ARBA00022989"/>
    </source>
</evidence>
<dbReference type="GO" id="GO:0015254">
    <property type="term" value="F:glycerol channel activity"/>
    <property type="evidence" value="ECO:0007669"/>
    <property type="project" value="TreeGrafter"/>
</dbReference>
<dbReference type="Proteomes" id="UP000614601">
    <property type="component" value="Unassembled WGS sequence"/>
</dbReference>